<keyword evidence="1" id="KW-1133">Transmembrane helix</keyword>
<gene>
    <name evidence="2" type="ORF">A2765_00235</name>
</gene>
<protein>
    <submittedName>
        <fullName evidence="2">Uncharacterized protein</fullName>
    </submittedName>
</protein>
<dbReference type="AlphaFoldDB" id="A0A1F6DGU3"/>
<name>A0A1F6DGU3_9BACT</name>
<accession>A0A1F6DGU3</accession>
<organism evidence="2 3">
    <name type="scientific">Candidatus Kaiserbacteria bacterium RIFCSPHIGHO2_01_FULL_56_24</name>
    <dbReference type="NCBI Taxonomy" id="1798487"/>
    <lineage>
        <taxon>Bacteria</taxon>
        <taxon>Candidatus Kaiseribacteriota</taxon>
    </lineage>
</organism>
<dbReference type="Proteomes" id="UP000176377">
    <property type="component" value="Unassembled WGS sequence"/>
</dbReference>
<keyword evidence="1" id="KW-0812">Transmembrane</keyword>
<dbReference type="EMBL" id="MFLA01000006">
    <property type="protein sequence ID" value="OGG60540.1"/>
    <property type="molecule type" value="Genomic_DNA"/>
</dbReference>
<evidence type="ECO:0000256" key="1">
    <source>
        <dbReference type="SAM" id="Phobius"/>
    </source>
</evidence>
<feature type="transmembrane region" description="Helical" evidence="1">
    <location>
        <begin position="101"/>
        <end position="122"/>
    </location>
</feature>
<evidence type="ECO:0000313" key="3">
    <source>
        <dbReference type="Proteomes" id="UP000176377"/>
    </source>
</evidence>
<proteinExistence type="predicted"/>
<evidence type="ECO:0000313" key="2">
    <source>
        <dbReference type="EMBL" id="OGG60540.1"/>
    </source>
</evidence>
<reference evidence="2 3" key="1">
    <citation type="journal article" date="2016" name="Nat. Commun.">
        <title>Thousands of microbial genomes shed light on interconnected biogeochemical processes in an aquifer system.</title>
        <authorList>
            <person name="Anantharaman K."/>
            <person name="Brown C.T."/>
            <person name="Hug L.A."/>
            <person name="Sharon I."/>
            <person name="Castelle C.J."/>
            <person name="Probst A.J."/>
            <person name="Thomas B.C."/>
            <person name="Singh A."/>
            <person name="Wilkins M.J."/>
            <person name="Karaoz U."/>
            <person name="Brodie E.L."/>
            <person name="Williams K.H."/>
            <person name="Hubbard S.S."/>
            <person name="Banfield J.F."/>
        </authorList>
    </citation>
    <scope>NUCLEOTIDE SEQUENCE [LARGE SCALE GENOMIC DNA]</scope>
</reference>
<sequence>MPGLLHYRVYALSALMTLASICLLLPFIVHAQGFVPLAETPPESKLGQLYTSNDFSGFINGLFKFGIAIGAIAAVLRLAYAGYLYMGQSDMWSHKGEAKDIIRDVTIGLLLLLAIYLILYQINPDILKLTALQRITPVSQPGQQ</sequence>
<comment type="caution">
    <text evidence="2">The sequence shown here is derived from an EMBL/GenBank/DDBJ whole genome shotgun (WGS) entry which is preliminary data.</text>
</comment>
<feature type="transmembrane region" description="Helical" evidence="1">
    <location>
        <begin position="55"/>
        <end position="80"/>
    </location>
</feature>
<keyword evidence="1" id="KW-0472">Membrane</keyword>